<comment type="subcellular location">
    <subcellularLocation>
        <location evidence="6">Cell outer membrane</location>
        <topology evidence="6">Lipid-anchor</topology>
    </subcellularLocation>
</comment>
<evidence type="ECO:0000256" key="2">
    <source>
        <dbReference type="ARBA" id="ARBA00023136"/>
    </source>
</evidence>
<keyword evidence="1 6" id="KW-0732">Signal</keyword>
<evidence type="ECO:0000256" key="1">
    <source>
        <dbReference type="ARBA" id="ARBA00022729"/>
    </source>
</evidence>
<dbReference type="KEGG" id="ckh:LVJ77_01385"/>
<gene>
    <name evidence="6 8" type="primary">lptE</name>
    <name evidence="8" type="ORF">LVJ77_01385</name>
</gene>
<protein>
    <recommendedName>
        <fullName evidence="6">LPS-assembly lipoprotein LptE</fullName>
    </recommendedName>
</protein>
<comment type="subunit">
    <text evidence="6">Component of the lipopolysaccharide transport and assembly complex. Interacts with LptD.</text>
</comment>
<dbReference type="GO" id="GO:0043165">
    <property type="term" value="P:Gram-negative-bacterium-type cell outer membrane assembly"/>
    <property type="evidence" value="ECO:0007669"/>
    <property type="project" value="UniProtKB-UniRule"/>
</dbReference>
<name>A0A8T9MVZ5_9NEIS</name>
<keyword evidence="3 6" id="KW-0564">Palmitate</keyword>
<evidence type="ECO:0000256" key="7">
    <source>
        <dbReference type="SAM" id="MobiDB-lite"/>
    </source>
</evidence>
<keyword evidence="2 6" id="KW-0472">Membrane</keyword>
<dbReference type="GO" id="GO:1990351">
    <property type="term" value="C:transporter complex"/>
    <property type="evidence" value="ECO:0007669"/>
    <property type="project" value="TreeGrafter"/>
</dbReference>
<dbReference type="Pfam" id="PF04390">
    <property type="entry name" value="LptE"/>
    <property type="match status" value="1"/>
</dbReference>
<sequence>MIAFRTLGLCLLLGACGFQPKGSLAALPMHAWQLEHTGETGEMDEALRDALRRIGALGHPSAERRLRVTEIERRKEIYTITRAAKVSEYRLDLTMTVQALRGGKPHGDAIRVAVTRTLPYADALVLGKQEEEAQIWREMYQDAADQIVRRLAFLSVSTHRATHIKHSPMPCPDSDGAAPCPNKN</sequence>
<dbReference type="PROSITE" id="PS51257">
    <property type="entry name" value="PROKAR_LIPOPROTEIN"/>
    <property type="match status" value="1"/>
</dbReference>
<dbReference type="Gene3D" id="3.30.160.150">
    <property type="entry name" value="Lipoprotein like domain"/>
    <property type="match status" value="1"/>
</dbReference>
<evidence type="ECO:0000313" key="9">
    <source>
        <dbReference type="Proteomes" id="UP000831534"/>
    </source>
</evidence>
<comment type="similarity">
    <text evidence="6">Belongs to the LptE lipoprotein family.</text>
</comment>
<dbReference type="PANTHER" id="PTHR38098">
    <property type="entry name" value="LPS-ASSEMBLY LIPOPROTEIN LPTE"/>
    <property type="match status" value="1"/>
</dbReference>
<dbReference type="GO" id="GO:0009279">
    <property type="term" value="C:cell outer membrane"/>
    <property type="evidence" value="ECO:0007669"/>
    <property type="project" value="UniProtKB-SubCell"/>
</dbReference>
<evidence type="ECO:0000256" key="4">
    <source>
        <dbReference type="ARBA" id="ARBA00023237"/>
    </source>
</evidence>
<evidence type="ECO:0000256" key="3">
    <source>
        <dbReference type="ARBA" id="ARBA00023139"/>
    </source>
</evidence>
<evidence type="ECO:0000256" key="6">
    <source>
        <dbReference type="HAMAP-Rule" id="MF_01186"/>
    </source>
</evidence>
<dbReference type="InterPro" id="IPR007485">
    <property type="entry name" value="LPS_assembly_LptE"/>
</dbReference>
<proteinExistence type="inferred from homology"/>
<dbReference type="AlphaFoldDB" id="A0A8T9MVZ5"/>
<keyword evidence="9" id="KW-1185">Reference proteome</keyword>
<dbReference type="RefSeq" id="WP_084165908.1">
    <property type="nucleotide sequence ID" value="NZ_CP091521.1"/>
</dbReference>
<dbReference type="EMBL" id="CP091521">
    <property type="protein sequence ID" value="UOP05005.2"/>
    <property type="molecule type" value="Genomic_DNA"/>
</dbReference>
<reference evidence="8" key="1">
    <citation type="journal article" date="2022" name="Res Sq">
        <title>Evolution of multicellular longitudinally dividing oral cavity symbionts (Neisseriaceae).</title>
        <authorList>
            <person name="Nyongesa S."/>
            <person name="Weber P."/>
            <person name="Bernet E."/>
            <person name="Pullido F."/>
            <person name="Nieckarz M."/>
            <person name="Delaby M."/>
            <person name="Nieves C."/>
            <person name="Viehboeck T."/>
            <person name="Krause N."/>
            <person name="Rivera-Millot A."/>
            <person name="Nakamura A."/>
            <person name="Vischer N."/>
            <person name="VanNieuwenhze M."/>
            <person name="Brun Y."/>
            <person name="Cava F."/>
            <person name="Bulgheresi S."/>
            <person name="Veyrier F."/>
        </authorList>
    </citation>
    <scope>NUCLEOTIDE SEQUENCE</scope>
    <source>
        <strain evidence="8">17694</strain>
    </source>
</reference>
<accession>A0A8T9MVZ5</accession>
<dbReference type="HAMAP" id="MF_01186">
    <property type="entry name" value="LPS_assembly_LptE"/>
    <property type="match status" value="1"/>
</dbReference>
<evidence type="ECO:0000313" key="8">
    <source>
        <dbReference type="EMBL" id="UOP05005.2"/>
    </source>
</evidence>
<keyword evidence="4 6" id="KW-0998">Cell outer membrane</keyword>
<feature type="region of interest" description="Disordered" evidence="7">
    <location>
        <begin position="165"/>
        <end position="184"/>
    </location>
</feature>
<organism evidence="8 9">
    <name type="scientific">Conchiformibius kuhniae</name>
    <dbReference type="NCBI Taxonomy" id="211502"/>
    <lineage>
        <taxon>Bacteria</taxon>
        <taxon>Pseudomonadati</taxon>
        <taxon>Pseudomonadota</taxon>
        <taxon>Betaproteobacteria</taxon>
        <taxon>Neisseriales</taxon>
        <taxon>Neisseriaceae</taxon>
        <taxon>Conchiformibius</taxon>
    </lineage>
</organism>
<comment type="function">
    <text evidence="6">Together with LptD, is involved in the assembly of lipopolysaccharide (LPS) at the surface of the outer membrane. Required for the proper assembly of LptD. Binds LPS and may serve as the LPS recognition site at the outer membrane.</text>
</comment>
<dbReference type="Proteomes" id="UP000831534">
    <property type="component" value="Chromosome"/>
</dbReference>
<evidence type="ECO:0000256" key="5">
    <source>
        <dbReference type="ARBA" id="ARBA00023288"/>
    </source>
</evidence>
<reference evidence="8" key="2">
    <citation type="submission" date="2024-09" db="EMBL/GenBank/DDBJ databases">
        <authorList>
            <person name="Veyrier F.J."/>
        </authorList>
    </citation>
    <scope>NUCLEOTIDE SEQUENCE</scope>
    <source>
        <strain evidence="8">17694</strain>
    </source>
</reference>
<keyword evidence="5 6" id="KW-0449">Lipoprotein</keyword>
<dbReference type="PANTHER" id="PTHR38098:SF1">
    <property type="entry name" value="LPS-ASSEMBLY LIPOPROTEIN LPTE"/>
    <property type="match status" value="1"/>
</dbReference>